<dbReference type="PANTHER" id="PTHR30288:SF0">
    <property type="entry name" value="FLAGELLAR HOOK-ASSOCIATED PROTEIN 2"/>
    <property type="match status" value="1"/>
</dbReference>
<dbReference type="AlphaFoldDB" id="A0A5C1QCD5"/>
<evidence type="ECO:0000313" key="10">
    <source>
        <dbReference type="Proteomes" id="UP000323824"/>
    </source>
</evidence>
<dbReference type="GO" id="GO:0007155">
    <property type="term" value="P:cell adhesion"/>
    <property type="evidence" value="ECO:0007669"/>
    <property type="project" value="InterPro"/>
</dbReference>
<dbReference type="InterPro" id="IPR010809">
    <property type="entry name" value="FliD_C"/>
</dbReference>
<dbReference type="Pfam" id="PF07195">
    <property type="entry name" value="FliD_C"/>
    <property type="match status" value="1"/>
</dbReference>
<accession>A0A5C1QCD5</accession>
<dbReference type="GO" id="GO:0071973">
    <property type="term" value="P:bacterial-type flagellum-dependent cell motility"/>
    <property type="evidence" value="ECO:0007669"/>
    <property type="project" value="TreeGrafter"/>
</dbReference>
<dbReference type="RefSeq" id="WP_149568987.1">
    <property type="nucleotide sequence ID" value="NZ_CP035807.1"/>
</dbReference>
<dbReference type="GO" id="GO:0009421">
    <property type="term" value="C:bacterial-type flagellum filament cap"/>
    <property type="evidence" value="ECO:0007669"/>
    <property type="project" value="InterPro"/>
</dbReference>
<comment type="similarity">
    <text evidence="2 6">Belongs to the FliD family.</text>
</comment>
<evidence type="ECO:0000259" key="7">
    <source>
        <dbReference type="Pfam" id="PF02465"/>
    </source>
</evidence>
<dbReference type="GO" id="GO:0055040">
    <property type="term" value="C:periplasmic flagellum"/>
    <property type="evidence" value="ECO:0007669"/>
    <property type="project" value="UniProtKB-SubCell"/>
</dbReference>
<keyword evidence="6" id="KW-0574">Periplasm</keyword>
<sequence>MSDIAIPGFSSDSNSAKMIENLMKAKRIPLEKMEIKQEEYTDLKGIWQDLNVTLSKLSDSANKLYGFENPFNEKSVISSNESILTAETERTAIDENLSFIIESIATTDKFVSYQIDSEAKVQKGSYSFLIGEELTTLKYRGGDFEDFVNKLNKRNPDKLHASLIKNSKTSQVLLIESLETGNENSLQLKDDAIKLGLDIGLIEKNSIENNKIKVNDLISSSGDISKTTYTLNLSPRSKVSFRVDSGINENDIFEIEVELKDISEDGNDPTLLKDLNIPNVTLENITINNEIGEPLKRFSPNDNSSTPILDMNIVTISDEKYTTKLNPIVDINNKKQTLTFTGKEIKKLKSINIINNNSNKTLLVNSVTQKKGAGRGEYVPINPITIAKNAKLYMNGMEIERESNDIDDLVDGTTLHLKSADPNEKVTLNIDYNTDYARDQILDFVYNYNESMKKIILLTNDDKAVISEIEFANDDAKKKAEEIQGTLRGDRTLNSIKQSLLRTITNAYATNDDNEYNLLKSIGISTNASGSTGVNVSKLRGYIEANVEELEAALKNNITSVKNLFGYDSNNDFIIDTGVAKLVDDNIKPYTRAGGIISNRISTIDSQIKRNDKDITDYKDDLITYEDSIRRKYGQMDATINNLNSSMTAIENLTNSGDN</sequence>
<name>A0A5C1QCD5_9SPIO</name>
<dbReference type="InterPro" id="IPR003481">
    <property type="entry name" value="FliD_N"/>
</dbReference>
<keyword evidence="10" id="KW-1185">Reference proteome</keyword>
<comment type="subcellular location">
    <subcellularLocation>
        <location evidence="1">Bacterial flagellum</location>
    </subcellularLocation>
    <subcellularLocation>
        <location evidence="6">Periplasm</location>
    </subcellularLocation>
    <subcellularLocation>
        <location evidence="6">Periplasmic flagellum</location>
    </subcellularLocation>
</comment>
<comment type="function">
    <text evidence="6">Required for morphogenesis and for the elongation of the flagellar filament by facilitating polymerization of the flagellin monomers at the tip of growing filament. Forms a capping structure, which prevents flagellin subunits (transported through the central channel of the flagellum) from leaking out without polymerization at the distal end.</text>
</comment>
<evidence type="ECO:0000256" key="4">
    <source>
        <dbReference type="ARBA" id="ARBA00023054"/>
    </source>
</evidence>
<keyword evidence="5 6" id="KW-0975">Bacterial flagellum</keyword>
<dbReference type="EMBL" id="CP035807">
    <property type="protein sequence ID" value="QEN05753.1"/>
    <property type="molecule type" value="Genomic_DNA"/>
</dbReference>
<dbReference type="NCBIfam" id="NF005188">
    <property type="entry name" value="PRK06664.1"/>
    <property type="match status" value="1"/>
</dbReference>
<reference evidence="9 10" key="2">
    <citation type="submission" date="2019-09" db="EMBL/GenBank/DDBJ databases">
        <title>Complete Genome Sequence and Methylome Analysis of free living Spirochaetas.</title>
        <authorList>
            <person name="Leshcheva N."/>
            <person name="Mikheeva N."/>
        </authorList>
    </citation>
    <scope>NUCLEOTIDE SEQUENCE [LARGE SCALE GENOMIC DNA]</scope>
    <source>
        <strain evidence="9 10">P</strain>
    </source>
</reference>
<reference evidence="9 10" key="1">
    <citation type="submission" date="2019-02" db="EMBL/GenBank/DDBJ databases">
        <authorList>
            <person name="Fomenkov A."/>
            <person name="Dubinina G."/>
            <person name="Grabovich M."/>
            <person name="Vincze T."/>
            <person name="Roberts R.J."/>
        </authorList>
    </citation>
    <scope>NUCLEOTIDE SEQUENCE [LARGE SCALE GENOMIC DNA]</scope>
    <source>
        <strain evidence="9 10">P</strain>
    </source>
</reference>
<dbReference type="KEGG" id="sper:EW093_13915"/>
<protein>
    <recommendedName>
        <fullName evidence="6">Flagellar hook-associated protein 2</fullName>
        <shortName evidence="6">HAP2</shortName>
    </recommendedName>
    <alternativeName>
        <fullName evidence="6">Flagellar cap protein</fullName>
    </alternativeName>
</protein>
<evidence type="ECO:0000256" key="1">
    <source>
        <dbReference type="ARBA" id="ARBA00004365"/>
    </source>
</evidence>
<evidence type="ECO:0000256" key="5">
    <source>
        <dbReference type="ARBA" id="ARBA00023143"/>
    </source>
</evidence>
<dbReference type="PANTHER" id="PTHR30288">
    <property type="entry name" value="FLAGELLAR CAP/ASSEMBLY PROTEIN FLID"/>
    <property type="match status" value="1"/>
</dbReference>
<feature type="domain" description="Flagellar hook-associated protein 2 N-terminal" evidence="7">
    <location>
        <begin position="15"/>
        <end position="107"/>
    </location>
</feature>
<organism evidence="9 10">
    <name type="scientific">Thiospirochaeta perfilievii</name>
    <dbReference type="NCBI Taxonomy" id="252967"/>
    <lineage>
        <taxon>Bacteria</taxon>
        <taxon>Pseudomonadati</taxon>
        <taxon>Spirochaetota</taxon>
        <taxon>Spirochaetia</taxon>
        <taxon>Spirochaetales</taxon>
        <taxon>Spirochaetaceae</taxon>
        <taxon>Thiospirochaeta</taxon>
    </lineage>
</organism>
<keyword evidence="4" id="KW-0175">Coiled coil</keyword>
<evidence type="ECO:0000256" key="6">
    <source>
        <dbReference type="RuleBase" id="RU362066"/>
    </source>
</evidence>
<dbReference type="InterPro" id="IPR040026">
    <property type="entry name" value="FliD"/>
</dbReference>
<evidence type="ECO:0000259" key="8">
    <source>
        <dbReference type="Pfam" id="PF07195"/>
    </source>
</evidence>
<evidence type="ECO:0000256" key="2">
    <source>
        <dbReference type="ARBA" id="ARBA00009764"/>
    </source>
</evidence>
<dbReference type="OrthoDB" id="349896at2"/>
<evidence type="ECO:0000256" key="3">
    <source>
        <dbReference type="ARBA" id="ARBA00011255"/>
    </source>
</evidence>
<proteinExistence type="inferred from homology"/>
<gene>
    <name evidence="9" type="ORF">EW093_13915</name>
</gene>
<dbReference type="GO" id="GO:0009424">
    <property type="term" value="C:bacterial-type flagellum hook"/>
    <property type="evidence" value="ECO:0007669"/>
    <property type="project" value="UniProtKB-UniRule"/>
</dbReference>
<dbReference type="Proteomes" id="UP000323824">
    <property type="component" value="Chromosome"/>
</dbReference>
<evidence type="ECO:0000313" key="9">
    <source>
        <dbReference type="EMBL" id="QEN05753.1"/>
    </source>
</evidence>
<dbReference type="Pfam" id="PF02465">
    <property type="entry name" value="FliD_N"/>
    <property type="match status" value="1"/>
</dbReference>
<feature type="domain" description="Flagellar hook-associated protein 2 C-terminal" evidence="8">
    <location>
        <begin position="387"/>
        <end position="645"/>
    </location>
</feature>
<comment type="subunit">
    <text evidence="3 6">Homopentamer.</text>
</comment>